<dbReference type="EMBL" id="JAKOGI010000480">
    <property type="protein sequence ID" value="KAJ8434382.1"/>
    <property type="molecule type" value="Genomic_DNA"/>
</dbReference>
<reference evidence="2" key="1">
    <citation type="submission" date="2022-04" db="EMBL/GenBank/DDBJ databases">
        <title>Carnegiea gigantea Genome sequencing and assembly v2.</title>
        <authorList>
            <person name="Copetti D."/>
            <person name="Sanderson M.J."/>
            <person name="Burquez A."/>
            <person name="Wojciechowski M.F."/>
        </authorList>
    </citation>
    <scope>NUCLEOTIDE SEQUENCE</scope>
    <source>
        <strain evidence="2">SGP5-SGP5p</strain>
        <tissue evidence="2">Aerial part</tissue>
    </source>
</reference>
<gene>
    <name evidence="2" type="ORF">Cgig2_014229</name>
</gene>
<dbReference type="AlphaFoldDB" id="A0A9Q1Q9X9"/>
<name>A0A9Q1Q9X9_9CARY</name>
<keyword evidence="3" id="KW-1185">Reference proteome</keyword>
<evidence type="ECO:0000256" key="1">
    <source>
        <dbReference type="SAM" id="MobiDB-lite"/>
    </source>
</evidence>
<proteinExistence type="predicted"/>
<feature type="compositionally biased region" description="Basic residues" evidence="1">
    <location>
        <begin position="18"/>
        <end position="38"/>
    </location>
</feature>
<protein>
    <submittedName>
        <fullName evidence="2">Uncharacterized protein</fullName>
    </submittedName>
</protein>
<feature type="compositionally biased region" description="Polar residues" evidence="1">
    <location>
        <begin position="65"/>
        <end position="78"/>
    </location>
</feature>
<feature type="compositionally biased region" description="Low complexity" evidence="1">
    <location>
        <begin position="42"/>
        <end position="56"/>
    </location>
</feature>
<sequence>MLPKGRLDELTSTIGGTRVKHTSIKFPISRKKQKGHKKGLTEEPQVQTPTPTPTLTSADTHIPFPTSTTQKPQSHDTTPIFNVNNEHVPEWDWEGYRPESPILWDKLVEGDSLNKGFGDSEYVLKTKVDLEAFEDITGSISKKRDKRKINNDGDQHDLDTDVQDEWKTDVEDLETSDEKWAVARAMVTECKKQKVSGRIDTAEQVDKQDMAVDKSTTAGIE</sequence>
<accession>A0A9Q1Q9X9</accession>
<evidence type="ECO:0000313" key="3">
    <source>
        <dbReference type="Proteomes" id="UP001153076"/>
    </source>
</evidence>
<evidence type="ECO:0000313" key="2">
    <source>
        <dbReference type="EMBL" id="KAJ8434382.1"/>
    </source>
</evidence>
<organism evidence="2 3">
    <name type="scientific">Carnegiea gigantea</name>
    <dbReference type="NCBI Taxonomy" id="171969"/>
    <lineage>
        <taxon>Eukaryota</taxon>
        <taxon>Viridiplantae</taxon>
        <taxon>Streptophyta</taxon>
        <taxon>Embryophyta</taxon>
        <taxon>Tracheophyta</taxon>
        <taxon>Spermatophyta</taxon>
        <taxon>Magnoliopsida</taxon>
        <taxon>eudicotyledons</taxon>
        <taxon>Gunneridae</taxon>
        <taxon>Pentapetalae</taxon>
        <taxon>Caryophyllales</taxon>
        <taxon>Cactineae</taxon>
        <taxon>Cactaceae</taxon>
        <taxon>Cactoideae</taxon>
        <taxon>Echinocereeae</taxon>
        <taxon>Carnegiea</taxon>
    </lineage>
</organism>
<dbReference type="Proteomes" id="UP001153076">
    <property type="component" value="Unassembled WGS sequence"/>
</dbReference>
<comment type="caution">
    <text evidence="2">The sequence shown here is derived from an EMBL/GenBank/DDBJ whole genome shotgun (WGS) entry which is preliminary data.</text>
</comment>
<feature type="region of interest" description="Disordered" evidence="1">
    <location>
        <begin position="1"/>
        <end position="78"/>
    </location>
</feature>